<protein>
    <submittedName>
        <fullName evidence="2">Uncharacterized protein</fullName>
    </submittedName>
</protein>
<name>A0A317XWZ8_9BASI</name>
<feature type="compositionally biased region" description="Basic and acidic residues" evidence="1">
    <location>
        <begin position="288"/>
        <end position="299"/>
    </location>
</feature>
<feature type="region of interest" description="Disordered" evidence="1">
    <location>
        <begin position="319"/>
        <end position="397"/>
    </location>
</feature>
<feature type="region of interest" description="Disordered" evidence="1">
    <location>
        <begin position="412"/>
        <end position="449"/>
    </location>
</feature>
<accession>A0A317XWZ8</accession>
<keyword evidence="3" id="KW-1185">Reference proteome</keyword>
<feature type="compositionally biased region" description="Low complexity" evidence="1">
    <location>
        <begin position="436"/>
        <end position="447"/>
    </location>
</feature>
<feature type="compositionally biased region" description="Low complexity" evidence="1">
    <location>
        <begin position="322"/>
        <end position="337"/>
    </location>
</feature>
<dbReference type="InParanoid" id="A0A317XWZ8"/>
<feature type="region of interest" description="Disordered" evidence="1">
    <location>
        <begin position="87"/>
        <end position="130"/>
    </location>
</feature>
<feature type="region of interest" description="Disordered" evidence="1">
    <location>
        <begin position="185"/>
        <end position="220"/>
    </location>
</feature>
<evidence type="ECO:0000313" key="3">
    <source>
        <dbReference type="Proteomes" id="UP000246740"/>
    </source>
</evidence>
<feature type="compositionally biased region" description="Low complexity" evidence="1">
    <location>
        <begin position="367"/>
        <end position="397"/>
    </location>
</feature>
<evidence type="ECO:0000313" key="2">
    <source>
        <dbReference type="EMBL" id="PWZ02805.1"/>
    </source>
</evidence>
<proteinExistence type="predicted"/>
<dbReference type="EMBL" id="KZ819188">
    <property type="protein sequence ID" value="PWZ02805.1"/>
    <property type="molecule type" value="Genomic_DNA"/>
</dbReference>
<feature type="compositionally biased region" description="Polar residues" evidence="1">
    <location>
        <begin position="26"/>
        <end position="39"/>
    </location>
</feature>
<feature type="compositionally biased region" description="Polar residues" evidence="1">
    <location>
        <begin position="185"/>
        <end position="199"/>
    </location>
</feature>
<feature type="region of interest" description="Disordered" evidence="1">
    <location>
        <begin position="1"/>
        <end position="75"/>
    </location>
</feature>
<feature type="compositionally biased region" description="Low complexity" evidence="1">
    <location>
        <begin position="118"/>
        <end position="130"/>
    </location>
</feature>
<dbReference type="Proteomes" id="UP000246740">
    <property type="component" value="Unassembled WGS sequence"/>
</dbReference>
<reference evidence="2 3" key="1">
    <citation type="journal article" date="2018" name="Mol. Biol. Evol.">
        <title>Broad Genomic Sampling Reveals a Smut Pathogenic Ancestry of the Fungal Clade Ustilaginomycotina.</title>
        <authorList>
            <person name="Kijpornyongpan T."/>
            <person name="Mondo S.J."/>
            <person name="Barry K."/>
            <person name="Sandor L."/>
            <person name="Lee J."/>
            <person name="Lipzen A."/>
            <person name="Pangilinan J."/>
            <person name="LaButti K."/>
            <person name="Hainaut M."/>
            <person name="Henrissat B."/>
            <person name="Grigoriev I.V."/>
            <person name="Spatafora J.W."/>
            <person name="Aime M.C."/>
        </authorList>
    </citation>
    <scope>NUCLEOTIDE SEQUENCE [LARGE SCALE GENOMIC DNA]</scope>
    <source>
        <strain evidence="2 3">MCA 3645</strain>
    </source>
</reference>
<feature type="compositionally biased region" description="Polar residues" evidence="1">
    <location>
        <begin position="344"/>
        <end position="359"/>
    </location>
</feature>
<gene>
    <name evidence="2" type="ORF">BCV70DRAFT_197067</name>
</gene>
<dbReference type="AlphaFoldDB" id="A0A317XWZ8"/>
<evidence type="ECO:0000256" key="1">
    <source>
        <dbReference type="SAM" id="MobiDB-lite"/>
    </source>
</evidence>
<organism evidence="2 3">
    <name type="scientific">Testicularia cyperi</name>
    <dbReference type="NCBI Taxonomy" id="1882483"/>
    <lineage>
        <taxon>Eukaryota</taxon>
        <taxon>Fungi</taxon>
        <taxon>Dikarya</taxon>
        <taxon>Basidiomycota</taxon>
        <taxon>Ustilaginomycotina</taxon>
        <taxon>Ustilaginomycetes</taxon>
        <taxon>Ustilaginales</taxon>
        <taxon>Anthracoideaceae</taxon>
        <taxon>Testicularia</taxon>
    </lineage>
</organism>
<feature type="region of interest" description="Disordered" evidence="1">
    <location>
        <begin position="279"/>
        <end position="305"/>
    </location>
</feature>
<feature type="compositionally biased region" description="Low complexity" evidence="1">
    <location>
        <begin position="8"/>
        <end position="17"/>
    </location>
</feature>
<feature type="compositionally biased region" description="Polar residues" evidence="1">
    <location>
        <begin position="92"/>
        <end position="104"/>
    </location>
</feature>
<sequence length="486" mass="51201">MDVNVVTSSPSSSSPSPIAMGRGSPAPSSLGFSQASSSIGPMFGATAGRKRRRSALVSTLSSSSDEDSDSLPPSFRIRLGNYISESAAPFSPRSQSPLNPTALESTTSSSSLAPVDRTGTSVSTSMSSISAQQAVSWQTAPTDGMELEADIDDSFQAMQVDSPSPSPSARKLQADSYFPVQQSTRRFSTTPPSMITQPASAHGIPSESKRPDPLSLLMPSLPPASTSSVFPSAAMISSSRRNSRPSTTLTSLQYQYLPTAPSPLACTSTFNNMDELDNDLLGNLSDGPDEHDSDHDARGSPRRYFHPIALDTPTHASHRIDTQAASQPSSASSTSPTLHHEHTSTSNTLHPNPNSNPNPARQPRHLASVCRTASRSSSRSRSRSLSTPPSPSASSVSASAFHGAPALMGPSLASMSTSTSTLPVPVPLPPPRRNSDGSTPTSTSTSTLHIRTIPSRGDVIPHNARFESPRHVLRLSLGLRCPETDR</sequence>